<gene>
    <name evidence="2" type="ORF">D4764_09G0002940</name>
</gene>
<name>A0A5C6MKT6_9TELE</name>
<organism evidence="2 3">
    <name type="scientific">Takifugu flavidus</name>
    <name type="common">sansaifugu</name>
    <dbReference type="NCBI Taxonomy" id="433684"/>
    <lineage>
        <taxon>Eukaryota</taxon>
        <taxon>Metazoa</taxon>
        <taxon>Chordata</taxon>
        <taxon>Craniata</taxon>
        <taxon>Vertebrata</taxon>
        <taxon>Euteleostomi</taxon>
        <taxon>Actinopterygii</taxon>
        <taxon>Neopterygii</taxon>
        <taxon>Teleostei</taxon>
        <taxon>Neoteleostei</taxon>
        <taxon>Acanthomorphata</taxon>
        <taxon>Eupercaria</taxon>
        <taxon>Tetraodontiformes</taxon>
        <taxon>Tetradontoidea</taxon>
        <taxon>Tetraodontidae</taxon>
        <taxon>Takifugu</taxon>
    </lineage>
</organism>
<protein>
    <submittedName>
        <fullName evidence="2">Uncharacterized protein</fullName>
    </submittedName>
</protein>
<dbReference type="EMBL" id="RHFK02000022">
    <property type="protein sequence ID" value="TWW55245.1"/>
    <property type="molecule type" value="Genomic_DNA"/>
</dbReference>
<dbReference type="AlphaFoldDB" id="A0A5C6MKT6"/>
<keyword evidence="3" id="KW-1185">Reference proteome</keyword>
<sequence length="96" mass="10929">MTTAALSRHSGWIVAAFHTSPRREEEEDCGASEGRRERGREGLYWDPGVQQTANTGLLHPYNMVTASPNNNQLDAGFMNKWSIPRRPYFPRFSLFS</sequence>
<reference evidence="2 3" key="1">
    <citation type="submission" date="2019-04" db="EMBL/GenBank/DDBJ databases">
        <title>Chromosome genome assembly for Takifugu flavidus.</title>
        <authorList>
            <person name="Xiao S."/>
        </authorList>
    </citation>
    <scope>NUCLEOTIDE SEQUENCE [LARGE SCALE GENOMIC DNA]</scope>
    <source>
        <strain evidence="2">HTHZ2018</strain>
        <tissue evidence="2">Muscle</tissue>
    </source>
</reference>
<accession>A0A5C6MKT6</accession>
<dbReference type="Proteomes" id="UP000324091">
    <property type="component" value="Chromosome 9"/>
</dbReference>
<comment type="caution">
    <text evidence="2">The sequence shown here is derived from an EMBL/GenBank/DDBJ whole genome shotgun (WGS) entry which is preliminary data.</text>
</comment>
<feature type="region of interest" description="Disordered" evidence="1">
    <location>
        <begin position="20"/>
        <end position="40"/>
    </location>
</feature>
<evidence type="ECO:0000313" key="3">
    <source>
        <dbReference type="Proteomes" id="UP000324091"/>
    </source>
</evidence>
<proteinExistence type="predicted"/>
<evidence type="ECO:0000256" key="1">
    <source>
        <dbReference type="SAM" id="MobiDB-lite"/>
    </source>
</evidence>
<evidence type="ECO:0000313" key="2">
    <source>
        <dbReference type="EMBL" id="TWW55245.1"/>
    </source>
</evidence>